<gene>
    <name evidence="4" type="ORF">NOI20_06220</name>
</gene>
<dbReference type="GO" id="GO:0005737">
    <property type="term" value="C:cytoplasm"/>
    <property type="evidence" value="ECO:0007669"/>
    <property type="project" value="TreeGrafter"/>
</dbReference>
<name>A0AAJ1X3W1_9RHOB</name>
<keyword evidence="1" id="KW-0456">Lyase</keyword>
<dbReference type="PANTHER" id="PTHR30143">
    <property type="entry name" value="ACID HYDRATASE"/>
    <property type="match status" value="1"/>
</dbReference>
<organism evidence="4 5">
    <name type="scientific">Rhodalgimonas zhirmunskyi</name>
    <dbReference type="NCBI Taxonomy" id="2964767"/>
    <lineage>
        <taxon>Bacteria</taxon>
        <taxon>Pseudomonadati</taxon>
        <taxon>Pseudomonadota</taxon>
        <taxon>Alphaproteobacteria</taxon>
        <taxon>Rhodobacterales</taxon>
        <taxon>Roseobacteraceae</taxon>
        <taxon>Rhodalgimonas</taxon>
    </lineage>
</organism>
<evidence type="ECO:0000259" key="3">
    <source>
        <dbReference type="Pfam" id="PF01557"/>
    </source>
</evidence>
<keyword evidence="5" id="KW-1185">Reference proteome</keyword>
<dbReference type="PANTHER" id="PTHR30143:SF0">
    <property type="entry name" value="2-KETO-4-PENTENOATE HYDRATASE"/>
    <property type="match status" value="1"/>
</dbReference>
<evidence type="ECO:0000313" key="4">
    <source>
        <dbReference type="EMBL" id="MDQ2093698.1"/>
    </source>
</evidence>
<reference evidence="4" key="1">
    <citation type="submission" date="2022-07" db="EMBL/GenBank/DDBJ databases">
        <authorList>
            <person name="Otstavnykh N."/>
            <person name="Isaeva M."/>
            <person name="Bystritskaya E."/>
        </authorList>
    </citation>
    <scope>NUCLEOTIDE SEQUENCE</scope>
    <source>
        <strain evidence="4">10Alg 79</strain>
    </source>
</reference>
<dbReference type="Proteomes" id="UP001227162">
    <property type="component" value="Unassembled WGS sequence"/>
</dbReference>
<feature type="compositionally biased region" description="Basic and acidic residues" evidence="2">
    <location>
        <begin position="12"/>
        <end position="21"/>
    </location>
</feature>
<sequence>MTPQEMGATLAEARRDGRKLSDYPGPKPTDMDAAQAVQDAMTAAMGLPVLGWKVGLTAKKAQEICGVDAPLAGPVFEIAESGVEWPLLEGDLGVIEAEIGFRMRADLPPRDAEYARAEVLAAVGTVLPVFEWVNKRLPGGLREAAEWLLADGVVHRGLIAGAERAYAPDMDMAAETVRVSVNGTEATRGAGAAALGDPAEVLVWLANALNRQGKGLCAGQVIATGLICDVVEAVPGAEIVAEYATLGRNRLSIKGL</sequence>
<dbReference type="RefSeq" id="WP_317625279.1">
    <property type="nucleotide sequence ID" value="NZ_JANFFA010000001.1"/>
</dbReference>
<dbReference type="GO" id="GO:0008684">
    <property type="term" value="F:2-oxopent-4-enoate hydratase activity"/>
    <property type="evidence" value="ECO:0007669"/>
    <property type="project" value="TreeGrafter"/>
</dbReference>
<dbReference type="InterPro" id="IPR011234">
    <property type="entry name" value="Fumarylacetoacetase-like_C"/>
</dbReference>
<evidence type="ECO:0000256" key="2">
    <source>
        <dbReference type="SAM" id="MobiDB-lite"/>
    </source>
</evidence>
<dbReference type="EMBL" id="JANFFA010000001">
    <property type="protein sequence ID" value="MDQ2093698.1"/>
    <property type="molecule type" value="Genomic_DNA"/>
</dbReference>
<dbReference type="InterPro" id="IPR050772">
    <property type="entry name" value="Hydratase-Decarb/MhpD_sf"/>
</dbReference>
<evidence type="ECO:0000256" key="1">
    <source>
        <dbReference type="ARBA" id="ARBA00023239"/>
    </source>
</evidence>
<accession>A0AAJ1X3W1</accession>
<dbReference type="SUPFAM" id="SSF56529">
    <property type="entry name" value="FAH"/>
    <property type="match status" value="1"/>
</dbReference>
<dbReference type="InterPro" id="IPR036663">
    <property type="entry name" value="Fumarylacetoacetase_C_sf"/>
</dbReference>
<dbReference type="Gene3D" id="3.90.850.10">
    <property type="entry name" value="Fumarylacetoacetase-like, C-terminal domain"/>
    <property type="match status" value="1"/>
</dbReference>
<proteinExistence type="predicted"/>
<protein>
    <recommendedName>
        <fullName evidence="3">Fumarylacetoacetase-like C-terminal domain-containing protein</fullName>
    </recommendedName>
</protein>
<feature type="domain" description="Fumarylacetoacetase-like C-terminal" evidence="3">
    <location>
        <begin position="94"/>
        <end position="248"/>
    </location>
</feature>
<feature type="region of interest" description="Disordered" evidence="2">
    <location>
        <begin position="1"/>
        <end position="29"/>
    </location>
</feature>
<comment type="caution">
    <text evidence="4">The sequence shown here is derived from an EMBL/GenBank/DDBJ whole genome shotgun (WGS) entry which is preliminary data.</text>
</comment>
<dbReference type="Pfam" id="PF01557">
    <property type="entry name" value="FAA_hydrolase"/>
    <property type="match status" value="1"/>
</dbReference>
<dbReference type="AlphaFoldDB" id="A0AAJ1X3W1"/>
<reference evidence="4" key="2">
    <citation type="submission" date="2023-04" db="EMBL/GenBank/DDBJ databases">
        <title>'Rhodoalgimonas zhirmunskyi' gen. nov., isolated from a red alga.</title>
        <authorList>
            <person name="Nedashkovskaya O.I."/>
            <person name="Otstavnykh N.Y."/>
            <person name="Bystritskaya E.P."/>
            <person name="Balabanova L.A."/>
            <person name="Isaeva M.P."/>
        </authorList>
    </citation>
    <scope>NUCLEOTIDE SEQUENCE</scope>
    <source>
        <strain evidence="4">10Alg 79</strain>
    </source>
</reference>
<evidence type="ECO:0000313" key="5">
    <source>
        <dbReference type="Proteomes" id="UP001227162"/>
    </source>
</evidence>